<dbReference type="GO" id="GO:0015159">
    <property type="term" value="F:polysaccharide transmembrane transporter activity"/>
    <property type="evidence" value="ECO:0007669"/>
    <property type="project" value="InterPro"/>
</dbReference>
<evidence type="ECO:0000259" key="16">
    <source>
        <dbReference type="Pfam" id="PF02563"/>
    </source>
</evidence>
<evidence type="ECO:0000313" key="18">
    <source>
        <dbReference type="EMBL" id="BBD78150.1"/>
    </source>
</evidence>
<dbReference type="GO" id="GO:0006811">
    <property type="term" value="P:monoatomic ion transport"/>
    <property type="evidence" value="ECO:0007669"/>
    <property type="project" value="UniProtKB-KW"/>
</dbReference>
<feature type="signal peptide" evidence="15">
    <location>
        <begin position="1"/>
        <end position="24"/>
    </location>
</feature>
<feature type="domain" description="Polysaccharide export protein N-terminal" evidence="16">
    <location>
        <begin position="71"/>
        <end position="144"/>
    </location>
</feature>
<dbReference type="Gene3D" id="3.10.560.10">
    <property type="entry name" value="Outer membrane lipoprotein wza domain like"/>
    <property type="match status" value="1"/>
</dbReference>
<dbReference type="GO" id="GO:0015288">
    <property type="term" value="F:porin activity"/>
    <property type="evidence" value="ECO:0007669"/>
    <property type="project" value="UniProtKB-KW"/>
</dbReference>
<comment type="similarity">
    <text evidence="2">Belongs to the BexD/CtrA/VexA family.</text>
</comment>
<keyword evidence="13" id="KW-0998">Cell outer membrane</keyword>
<evidence type="ECO:0000256" key="12">
    <source>
        <dbReference type="ARBA" id="ARBA00023139"/>
    </source>
</evidence>
<comment type="subcellular location">
    <subcellularLocation>
        <location evidence="1">Cell outer membrane</location>
        <topology evidence="1">Multi-pass membrane protein</topology>
    </subcellularLocation>
</comment>
<dbReference type="Proteomes" id="UP000262004">
    <property type="component" value="Chromosome"/>
</dbReference>
<dbReference type="Pfam" id="PF22461">
    <property type="entry name" value="SLBB_2"/>
    <property type="match status" value="1"/>
</dbReference>
<organism evidence="18 19">
    <name type="scientific">Hydrogenophilus thermoluteolus</name>
    <name type="common">Pseudomonas hydrogenothermophila</name>
    <dbReference type="NCBI Taxonomy" id="297"/>
    <lineage>
        <taxon>Bacteria</taxon>
        <taxon>Pseudomonadati</taxon>
        <taxon>Pseudomonadota</taxon>
        <taxon>Hydrogenophilia</taxon>
        <taxon>Hydrogenophilales</taxon>
        <taxon>Hydrogenophilaceae</taxon>
        <taxon>Hydrogenophilus</taxon>
    </lineage>
</organism>
<evidence type="ECO:0000256" key="5">
    <source>
        <dbReference type="ARBA" id="ARBA00022597"/>
    </source>
</evidence>
<evidence type="ECO:0000259" key="17">
    <source>
        <dbReference type="Pfam" id="PF22461"/>
    </source>
</evidence>
<keyword evidence="11" id="KW-0472">Membrane</keyword>
<keyword evidence="8" id="KW-0625">Polysaccharide transport</keyword>
<dbReference type="KEGG" id="htl:HPTL_1894"/>
<keyword evidence="19" id="KW-1185">Reference proteome</keyword>
<dbReference type="GO" id="GO:0009279">
    <property type="term" value="C:cell outer membrane"/>
    <property type="evidence" value="ECO:0007669"/>
    <property type="project" value="UniProtKB-SubCell"/>
</dbReference>
<evidence type="ECO:0000256" key="8">
    <source>
        <dbReference type="ARBA" id="ARBA00023047"/>
    </source>
</evidence>
<dbReference type="PROSITE" id="PS51257">
    <property type="entry name" value="PROKAR_LIPOPROTEIN"/>
    <property type="match status" value="1"/>
</dbReference>
<feature type="domain" description="SLBB" evidence="17">
    <location>
        <begin position="223"/>
        <end position="304"/>
    </location>
</feature>
<keyword evidence="10" id="KW-0626">Porin</keyword>
<dbReference type="Pfam" id="PF02563">
    <property type="entry name" value="Poly_export"/>
    <property type="match status" value="2"/>
</dbReference>
<keyword evidence="5" id="KW-0762">Sugar transport</keyword>
<dbReference type="Gene3D" id="3.30.1950.10">
    <property type="entry name" value="wza like domain"/>
    <property type="match status" value="2"/>
</dbReference>
<dbReference type="RefSeq" id="WP_119335806.1">
    <property type="nucleotide sequence ID" value="NZ_AP018558.1"/>
</dbReference>
<dbReference type="AlphaFoldDB" id="A0A2Z6E0P5"/>
<evidence type="ECO:0000313" key="19">
    <source>
        <dbReference type="Proteomes" id="UP000262004"/>
    </source>
</evidence>
<sequence length="335" mass="36930">MSVFRLRKGFMALVAVTLILTGCATPRPEIPNGVSVHTSDVRENTALFVGRDYLLSPGDELEIVYQFDTQLQPEYRLAIGDQIRVEFVDYPQLDRTVDVRPDGRITVPYIGDVSAAGKTPEELARDLDRLYSKLLTKPRSTVSLVRYGQRIRDLKEAIRTATRGQSRLTVVGPDGRITLPLIEPIFVAGKTIDEAQRAITAAYARVISGLNVSTLLLKATGNRAYVFGYVGRPNYVELIGPTTVTQAIAMAGGLDPRAEARTVLLITRDEANHPVGRVIDLNAILTTGNLGKDPILRQGDVIYVPNTRLADAALTAEQLWSLIPRPFSFSYQRNL</sequence>
<feature type="chain" id="PRO_5016355189" evidence="15">
    <location>
        <begin position="25"/>
        <end position="335"/>
    </location>
</feature>
<evidence type="ECO:0000256" key="7">
    <source>
        <dbReference type="ARBA" id="ARBA00022729"/>
    </source>
</evidence>
<dbReference type="InterPro" id="IPR049712">
    <property type="entry name" value="Poly_export"/>
</dbReference>
<evidence type="ECO:0000256" key="9">
    <source>
        <dbReference type="ARBA" id="ARBA00023065"/>
    </source>
</evidence>
<dbReference type="OrthoDB" id="9815244at2"/>
<keyword evidence="14" id="KW-0449">Lipoprotein</keyword>
<dbReference type="EMBL" id="AP018558">
    <property type="protein sequence ID" value="BBD78150.1"/>
    <property type="molecule type" value="Genomic_DNA"/>
</dbReference>
<protein>
    <submittedName>
        <fullName evidence="18">Polysaccharide export protein</fullName>
    </submittedName>
</protein>
<evidence type="ECO:0000256" key="13">
    <source>
        <dbReference type="ARBA" id="ARBA00023237"/>
    </source>
</evidence>
<evidence type="ECO:0000256" key="2">
    <source>
        <dbReference type="ARBA" id="ARBA00009450"/>
    </source>
</evidence>
<dbReference type="GO" id="GO:0046930">
    <property type="term" value="C:pore complex"/>
    <property type="evidence" value="ECO:0007669"/>
    <property type="project" value="UniProtKB-KW"/>
</dbReference>
<reference evidence="18 19" key="1">
    <citation type="submission" date="2018-04" db="EMBL/GenBank/DDBJ databases">
        <title>Complete genome sequence of Hydrogenophilus thermoluteolus TH-1.</title>
        <authorList>
            <person name="Arai H."/>
        </authorList>
    </citation>
    <scope>NUCLEOTIDE SEQUENCE [LARGE SCALE GENOMIC DNA]</scope>
    <source>
        <strain evidence="18 19">TH-1</strain>
    </source>
</reference>
<evidence type="ECO:0000256" key="15">
    <source>
        <dbReference type="SAM" id="SignalP"/>
    </source>
</evidence>
<dbReference type="PANTHER" id="PTHR33619">
    <property type="entry name" value="POLYSACCHARIDE EXPORT PROTEIN GFCE-RELATED"/>
    <property type="match status" value="1"/>
</dbReference>
<evidence type="ECO:0000256" key="14">
    <source>
        <dbReference type="ARBA" id="ARBA00023288"/>
    </source>
</evidence>
<evidence type="ECO:0000256" key="3">
    <source>
        <dbReference type="ARBA" id="ARBA00022448"/>
    </source>
</evidence>
<dbReference type="InterPro" id="IPR054765">
    <property type="entry name" value="SLBB_dom"/>
</dbReference>
<evidence type="ECO:0000256" key="4">
    <source>
        <dbReference type="ARBA" id="ARBA00022452"/>
    </source>
</evidence>
<evidence type="ECO:0000256" key="11">
    <source>
        <dbReference type="ARBA" id="ARBA00023136"/>
    </source>
</evidence>
<evidence type="ECO:0000256" key="6">
    <source>
        <dbReference type="ARBA" id="ARBA00022692"/>
    </source>
</evidence>
<evidence type="ECO:0000256" key="10">
    <source>
        <dbReference type="ARBA" id="ARBA00023114"/>
    </source>
</evidence>
<keyword evidence="9" id="KW-0406">Ion transport</keyword>
<accession>A0A2Z6E0P5</accession>
<dbReference type="InterPro" id="IPR003715">
    <property type="entry name" value="Poly_export_N"/>
</dbReference>
<keyword evidence="12" id="KW-0564">Palmitate</keyword>
<gene>
    <name evidence="18" type="ORF">HPTL_1894</name>
</gene>
<keyword evidence="7 15" id="KW-0732">Signal</keyword>
<dbReference type="PANTHER" id="PTHR33619:SF3">
    <property type="entry name" value="POLYSACCHARIDE EXPORT PROTEIN GFCE-RELATED"/>
    <property type="match status" value="1"/>
</dbReference>
<name>A0A2Z6E0P5_HYDTE</name>
<keyword evidence="6" id="KW-0812">Transmembrane</keyword>
<feature type="domain" description="Polysaccharide export protein N-terminal" evidence="16">
    <location>
        <begin position="169"/>
        <end position="213"/>
    </location>
</feature>
<proteinExistence type="inferred from homology"/>
<keyword evidence="4" id="KW-1134">Transmembrane beta strand</keyword>
<keyword evidence="3" id="KW-0813">Transport</keyword>
<evidence type="ECO:0000256" key="1">
    <source>
        <dbReference type="ARBA" id="ARBA00004571"/>
    </source>
</evidence>